<name>A0A1M4X7T9_9ACTN</name>
<evidence type="ECO:0000313" key="2">
    <source>
        <dbReference type="EMBL" id="SHE89202.1"/>
    </source>
</evidence>
<reference evidence="3" key="1">
    <citation type="submission" date="2016-11" db="EMBL/GenBank/DDBJ databases">
        <authorList>
            <person name="Varghese N."/>
            <person name="Submissions S."/>
        </authorList>
    </citation>
    <scope>NUCLEOTIDE SEQUENCE [LARGE SCALE GENOMIC DNA]</scope>
    <source>
        <strain evidence="3">DSM 19514</strain>
    </source>
</reference>
<gene>
    <name evidence="2" type="ORF">SAMN02745225_01919</name>
</gene>
<sequence length="79" mass="8584">MVKRLGSDLHHFDEPAKPVAVDSGSPVHEQLSDLSGHKDRMGQVDLIHIGHHFEVVARLLVVRLLVIARAGSLKESACG</sequence>
<dbReference type="Proteomes" id="UP000184295">
    <property type="component" value="Unassembled WGS sequence"/>
</dbReference>
<proteinExistence type="predicted"/>
<dbReference type="RefSeq" id="WP_072791792.1">
    <property type="nucleotide sequence ID" value="NZ_FQUL01000034.1"/>
</dbReference>
<organism evidence="2 3">
    <name type="scientific">Ferrithrix thermotolerans DSM 19514</name>
    <dbReference type="NCBI Taxonomy" id="1121881"/>
    <lineage>
        <taxon>Bacteria</taxon>
        <taxon>Bacillati</taxon>
        <taxon>Actinomycetota</taxon>
        <taxon>Acidimicrobiia</taxon>
        <taxon>Acidimicrobiales</taxon>
        <taxon>Acidimicrobiaceae</taxon>
        <taxon>Ferrithrix</taxon>
    </lineage>
</organism>
<dbReference type="EMBL" id="FQUL01000034">
    <property type="protein sequence ID" value="SHE89202.1"/>
    <property type="molecule type" value="Genomic_DNA"/>
</dbReference>
<accession>A0A1M4X7T9</accession>
<feature type="region of interest" description="Disordered" evidence="1">
    <location>
        <begin position="1"/>
        <end position="33"/>
    </location>
</feature>
<feature type="compositionally biased region" description="Basic and acidic residues" evidence="1">
    <location>
        <begin position="1"/>
        <end position="16"/>
    </location>
</feature>
<keyword evidence="3" id="KW-1185">Reference proteome</keyword>
<dbReference type="AlphaFoldDB" id="A0A1M4X7T9"/>
<evidence type="ECO:0000313" key="3">
    <source>
        <dbReference type="Proteomes" id="UP000184295"/>
    </source>
</evidence>
<protein>
    <submittedName>
        <fullName evidence="2">Uncharacterized protein</fullName>
    </submittedName>
</protein>
<evidence type="ECO:0000256" key="1">
    <source>
        <dbReference type="SAM" id="MobiDB-lite"/>
    </source>
</evidence>